<dbReference type="EMBL" id="VTPC01071716">
    <property type="protein sequence ID" value="KAF2889013.1"/>
    <property type="molecule type" value="Genomic_DNA"/>
</dbReference>
<dbReference type="OrthoDB" id="8300278at2759"/>
<dbReference type="Proteomes" id="UP000801492">
    <property type="component" value="Unassembled WGS sequence"/>
</dbReference>
<sequence>TAEPPQNMACAVPLAIRNAVNSARMEADPKAGDWLRFNGPSTVEQTFQESLHDYKQYTM</sequence>
<protein>
    <submittedName>
        <fullName evidence="1">Uncharacterized protein</fullName>
    </submittedName>
</protein>
<evidence type="ECO:0000313" key="1">
    <source>
        <dbReference type="EMBL" id="KAF2889013.1"/>
    </source>
</evidence>
<proteinExistence type="predicted"/>
<evidence type="ECO:0000313" key="2">
    <source>
        <dbReference type="Proteomes" id="UP000801492"/>
    </source>
</evidence>
<dbReference type="Gene3D" id="3.30.365.10">
    <property type="entry name" value="Aldehyde oxidase/xanthine dehydrogenase, molybdopterin binding domain"/>
    <property type="match status" value="1"/>
</dbReference>
<dbReference type="AlphaFoldDB" id="A0A8K0CKD1"/>
<keyword evidence="2" id="KW-1185">Reference proteome</keyword>
<name>A0A8K0CKD1_IGNLU</name>
<accession>A0A8K0CKD1</accession>
<comment type="caution">
    <text evidence="1">The sequence shown here is derived from an EMBL/GenBank/DDBJ whole genome shotgun (WGS) entry which is preliminary data.</text>
</comment>
<gene>
    <name evidence="1" type="ORF">ILUMI_17160</name>
</gene>
<feature type="non-terminal residue" evidence="1">
    <location>
        <position position="1"/>
    </location>
</feature>
<organism evidence="1 2">
    <name type="scientific">Ignelater luminosus</name>
    <name type="common">Cucubano</name>
    <name type="synonym">Pyrophorus luminosus</name>
    <dbReference type="NCBI Taxonomy" id="2038154"/>
    <lineage>
        <taxon>Eukaryota</taxon>
        <taxon>Metazoa</taxon>
        <taxon>Ecdysozoa</taxon>
        <taxon>Arthropoda</taxon>
        <taxon>Hexapoda</taxon>
        <taxon>Insecta</taxon>
        <taxon>Pterygota</taxon>
        <taxon>Neoptera</taxon>
        <taxon>Endopterygota</taxon>
        <taxon>Coleoptera</taxon>
        <taxon>Polyphaga</taxon>
        <taxon>Elateriformia</taxon>
        <taxon>Elateroidea</taxon>
        <taxon>Elateridae</taxon>
        <taxon>Agrypninae</taxon>
        <taxon>Pyrophorini</taxon>
        <taxon>Ignelater</taxon>
    </lineage>
</organism>
<reference evidence="1" key="1">
    <citation type="submission" date="2019-08" db="EMBL/GenBank/DDBJ databases">
        <title>The genome of the North American firefly Photinus pyralis.</title>
        <authorList>
            <consortium name="Photinus pyralis genome working group"/>
            <person name="Fallon T.R."/>
            <person name="Sander Lower S.E."/>
            <person name="Weng J.-K."/>
        </authorList>
    </citation>
    <scope>NUCLEOTIDE SEQUENCE</scope>
    <source>
        <strain evidence="1">TRF0915ILg1</strain>
        <tissue evidence="1">Whole body</tissue>
    </source>
</reference>